<dbReference type="Gene3D" id="3.60.40.10">
    <property type="entry name" value="PPM-type phosphatase domain"/>
    <property type="match status" value="1"/>
</dbReference>
<dbReference type="Proteomes" id="UP000185812">
    <property type="component" value="Unassembled WGS sequence"/>
</dbReference>
<name>A0A1M6QED4_9BACT</name>
<reference evidence="3" key="1">
    <citation type="submission" date="2016-11" db="EMBL/GenBank/DDBJ databases">
        <authorList>
            <person name="Varghese N."/>
            <person name="Submissions S."/>
        </authorList>
    </citation>
    <scope>NUCLEOTIDE SEQUENCE [LARGE SCALE GENOMIC DNA]</scope>
    <source>
        <strain evidence="3">DSM 22212</strain>
    </source>
</reference>
<feature type="domain" description="PPM-type phosphatase" evidence="1">
    <location>
        <begin position="20"/>
        <end position="184"/>
    </location>
</feature>
<sequence>MDAPLVQTFWLPRAGSSLAACEDAFAVRPGWPFAAAVADGATESIFSGAWARHLVQRFCQELPATPERLRQRIVAWRACWQPGAPQAALPWYLAAKLEEGAHAALLGLVVQSDGTWRAVAVGDAVLLHLRQGCLRQAWPLEDPAGFHHRPVLISSRGDAALPAVEGMAGRWRAGDAFILATDALGAWLLATNPARLLQLAPEEWAVHITAARRRRDLRNDDVAAVVVHCPR</sequence>
<protein>
    <submittedName>
        <fullName evidence="2">Protein phosphatase 2C</fullName>
    </submittedName>
</protein>
<gene>
    <name evidence="2" type="ORF">SAMN04488087_0586</name>
</gene>
<evidence type="ECO:0000259" key="1">
    <source>
        <dbReference type="Pfam" id="PF13672"/>
    </source>
</evidence>
<accession>A0A1M6QED4</accession>
<dbReference type="InterPro" id="IPR001932">
    <property type="entry name" value="PPM-type_phosphatase-like_dom"/>
</dbReference>
<keyword evidence="3" id="KW-1185">Reference proteome</keyword>
<dbReference type="AlphaFoldDB" id="A0A1M6QED4"/>
<dbReference type="Pfam" id="PF13672">
    <property type="entry name" value="PP2C_2"/>
    <property type="match status" value="1"/>
</dbReference>
<dbReference type="EMBL" id="FRAU01000001">
    <property type="protein sequence ID" value="SHK18612.1"/>
    <property type="molecule type" value="Genomic_DNA"/>
</dbReference>
<organism evidence="2 3">
    <name type="scientific">Rhodothermus profundi</name>
    <dbReference type="NCBI Taxonomy" id="633813"/>
    <lineage>
        <taxon>Bacteria</taxon>
        <taxon>Pseudomonadati</taxon>
        <taxon>Rhodothermota</taxon>
        <taxon>Rhodothermia</taxon>
        <taxon>Rhodothermales</taxon>
        <taxon>Rhodothermaceae</taxon>
        <taxon>Rhodothermus</taxon>
    </lineage>
</organism>
<dbReference type="InterPro" id="IPR036457">
    <property type="entry name" value="PPM-type-like_dom_sf"/>
</dbReference>
<evidence type="ECO:0000313" key="3">
    <source>
        <dbReference type="Proteomes" id="UP000185812"/>
    </source>
</evidence>
<evidence type="ECO:0000313" key="2">
    <source>
        <dbReference type="EMBL" id="SHK18612.1"/>
    </source>
</evidence>
<dbReference type="RefSeq" id="WP_072714435.1">
    <property type="nucleotide sequence ID" value="NZ_FRAU01000001.1"/>
</dbReference>
<dbReference type="SUPFAM" id="SSF81606">
    <property type="entry name" value="PP2C-like"/>
    <property type="match status" value="1"/>
</dbReference>
<dbReference type="OrthoDB" id="1494355at2"/>
<dbReference type="STRING" id="633813.SAMN04488087_0586"/>
<proteinExistence type="predicted"/>